<feature type="transmembrane region" description="Helical" evidence="1">
    <location>
        <begin position="16"/>
        <end position="37"/>
    </location>
</feature>
<protein>
    <submittedName>
        <fullName evidence="2">Uncharacterized protein</fullName>
    </submittedName>
</protein>
<accession>A0AAU8MHC7</accession>
<evidence type="ECO:0000313" key="2">
    <source>
        <dbReference type="EMBL" id="XCN99976.1"/>
    </source>
</evidence>
<keyword evidence="1" id="KW-1133">Transmembrane helix</keyword>
<keyword evidence="1" id="KW-0812">Transmembrane</keyword>
<sequence>MEIINQMIQQIINGFDMTYCLTVNILTYILVIVTNNVARRNISRVTKRVILLISIILVTFAYVQLHAIDAKVLINSTILAPVSWSWIFKPIIKKLGCDYKDIDKTFNN</sequence>
<name>A0AAU8MHC7_9CAUD</name>
<organism evidence="2">
    <name type="scientific">Geladintestivirus 4</name>
    <dbReference type="NCBI Taxonomy" id="3233136"/>
    <lineage>
        <taxon>Viruses</taxon>
        <taxon>Duplodnaviria</taxon>
        <taxon>Heunggongvirae</taxon>
        <taxon>Uroviricota</taxon>
        <taxon>Caudoviricetes</taxon>
        <taxon>Crassvirales</taxon>
    </lineage>
</organism>
<keyword evidence="1" id="KW-0472">Membrane</keyword>
<reference evidence="2" key="1">
    <citation type="submission" date="2024-06" db="EMBL/GenBank/DDBJ databases">
        <title>Intestivirid acquisition increases across infancy in a wild primate population.</title>
        <authorList>
            <person name="Schneider-Creas I.A."/>
            <person name="Moya I.L."/>
            <person name="Chiou K.L."/>
            <person name="Baniel A."/>
            <person name="Azanaw Haile A."/>
            <person name="Kebede F."/>
            <person name="Abebe B."/>
            <person name="Snyder-Mackler N."/>
            <person name="Varsani A."/>
        </authorList>
    </citation>
    <scope>NUCLEOTIDE SEQUENCE</scope>
    <source>
        <strain evidence="2">Int_RNL_2017_0055_MCB</strain>
    </source>
</reference>
<proteinExistence type="predicted"/>
<dbReference type="EMBL" id="PP965494">
    <property type="protein sequence ID" value="XCN99976.1"/>
    <property type="molecule type" value="Genomic_DNA"/>
</dbReference>
<feature type="transmembrane region" description="Helical" evidence="1">
    <location>
        <begin position="49"/>
        <end position="67"/>
    </location>
</feature>
<evidence type="ECO:0000256" key="1">
    <source>
        <dbReference type="SAM" id="Phobius"/>
    </source>
</evidence>